<dbReference type="RefSeq" id="XP_005990675.1">
    <property type="nucleotide sequence ID" value="XM_005990613.2"/>
</dbReference>
<keyword evidence="3" id="KW-1185">Reference proteome</keyword>
<reference evidence="2" key="3">
    <citation type="submission" date="2025-09" db="UniProtKB">
        <authorList>
            <consortium name="Ensembl"/>
        </authorList>
    </citation>
    <scope>IDENTIFICATION</scope>
</reference>
<dbReference type="FunCoup" id="H3AYN9">
    <property type="interactions" value="471"/>
</dbReference>
<dbReference type="PANTHER" id="PTHR34348:SF1">
    <property type="entry name" value="SURFEIT LOCUS PROTEIN 2"/>
    <property type="match status" value="1"/>
</dbReference>
<evidence type="ECO:0000313" key="2">
    <source>
        <dbReference type="Ensembl" id="ENSLACP00000014760.1"/>
    </source>
</evidence>
<feature type="compositionally biased region" description="Basic residues" evidence="1">
    <location>
        <begin position="226"/>
        <end position="258"/>
    </location>
</feature>
<dbReference type="eggNOG" id="ENOG502RYGJ">
    <property type="taxonomic scope" value="Eukaryota"/>
</dbReference>
<dbReference type="CTD" id="6835"/>
<proteinExistence type="predicted"/>
<sequence>MSGGPVEEELLQFLREHPALQLIEGNKVRCVLTGHEMPCRLPDLQSYTSGKKYKRLASTKDAFDYSQFVPHIVPSTKHHHQLFCKLTLRHINKIPQHVLRHVNGKRYRKALNKYEECQRQGIEYVPACLLQKKRRKADLSDDDQKHGKKGGFWEPDQSDTSDDTDDSMSDLYPAEMFSQKSPAGARDSPESDEFLTDNDEEAASEGDDKGGNQEGGEEIEVDGQEHKRKKKQQNCPQKKFKKCHHKSKNSQKAAKMKM</sequence>
<dbReference type="STRING" id="7897.ENSLACP00000014760"/>
<evidence type="ECO:0000256" key="1">
    <source>
        <dbReference type="SAM" id="MobiDB-lite"/>
    </source>
</evidence>
<dbReference type="InterPro" id="IPR008833">
    <property type="entry name" value="Surf2"/>
</dbReference>
<evidence type="ECO:0000313" key="3">
    <source>
        <dbReference type="Proteomes" id="UP000008672"/>
    </source>
</evidence>
<reference evidence="2" key="2">
    <citation type="submission" date="2025-08" db="UniProtKB">
        <authorList>
            <consortium name="Ensembl"/>
        </authorList>
    </citation>
    <scope>IDENTIFICATION</scope>
</reference>
<dbReference type="Proteomes" id="UP000008672">
    <property type="component" value="Unassembled WGS sequence"/>
</dbReference>
<dbReference type="AlphaFoldDB" id="H3AYN9"/>
<organism evidence="2 3">
    <name type="scientific">Latimeria chalumnae</name>
    <name type="common">Coelacanth</name>
    <dbReference type="NCBI Taxonomy" id="7897"/>
    <lineage>
        <taxon>Eukaryota</taxon>
        <taxon>Metazoa</taxon>
        <taxon>Chordata</taxon>
        <taxon>Craniata</taxon>
        <taxon>Vertebrata</taxon>
        <taxon>Euteleostomi</taxon>
        <taxon>Coelacanthiformes</taxon>
        <taxon>Coelacanthidae</taxon>
        <taxon>Latimeria</taxon>
    </lineage>
</organism>
<dbReference type="InParanoid" id="H3AYN9"/>
<dbReference type="Bgee" id="ENSLACG00000012991">
    <property type="expression patterns" value="Expressed in pectoral fin and 6 other cell types or tissues"/>
</dbReference>
<gene>
    <name evidence="2" type="primary">SURF2</name>
</gene>
<accession>H3AYN9</accession>
<dbReference type="Pfam" id="PF05477">
    <property type="entry name" value="SURF2"/>
    <property type="match status" value="1"/>
</dbReference>
<dbReference type="OMA" id="QYEPYIV"/>
<dbReference type="KEGG" id="lcm:102351467"/>
<dbReference type="OrthoDB" id="127285at2759"/>
<feature type="compositionally biased region" description="Acidic residues" evidence="1">
    <location>
        <begin position="156"/>
        <end position="168"/>
    </location>
</feature>
<protein>
    <submittedName>
        <fullName evidence="2">Surfeit 2</fullName>
    </submittedName>
</protein>
<dbReference type="GeneID" id="102351467"/>
<dbReference type="PANTHER" id="PTHR34348">
    <property type="entry name" value="SURFEIT LOCUS PROTEIN 2"/>
    <property type="match status" value="1"/>
</dbReference>
<feature type="compositionally biased region" description="Acidic residues" evidence="1">
    <location>
        <begin position="190"/>
        <end position="205"/>
    </location>
</feature>
<feature type="region of interest" description="Disordered" evidence="1">
    <location>
        <begin position="135"/>
        <end position="258"/>
    </location>
</feature>
<dbReference type="GeneTree" id="ENSGT00390000016800"/>
<reference evidence="3" key="1">
    <citation type="submission" date="2011-08" db="EMBL/GenBank/DDBJ databases">
        <title>The draft genome of Latimeria chalumnae.</title>
        <authorList>
            <person name="Di Palma F."/>
            <person name="Alfoldi J."/>
            <person name="Johnson J."/>
            <person name="Berlin A."/>
            <person name="Gnerre S."/>
            <person name="Jaffe D."/>
            <person name="MacCallum I."/>
            <person name="Young S."/>
            <person name="Walker B.J."/>
            <person name="Lander E."/>
            <person name="Lindblad-Toh K."/>
        </authorList>
    </citation>
    <scope>NUCLEOTIDE SEQUENCE [LARGE SCALE GENOMIC DNA]</scope>
    <source>
        <strain evidence="3">Wild caught</strain>
    </source>
</reference>
<dbReference type="Ensembl" id="ENSLACT00000014863.1">
    <property type="protein sequence ID" value="ENSLACP00000014760.1"/>
    <property type="gene ID" value="ENSLACG00000012991.1"/>
</dbReference>
<dbReference type="HOGENOM" id="CLU_094630_1_0_1"/>
<name>H3AYN9_LATCH</name>
<dbReference type="EMBL" id="AFYH01027381">
    <property type="status" value="NOT_ANNOTATED_CDS"/>
    <property type="molecule type" value="Genomic_DNA"/>
</dbReference>